<dbReference type="Pfam" id="PF03845">
    <property type="entry name" value="Spore_permease"/>
    <property type="match status" value="1"/>
</dbReference>
<feature type="transmembrane region" description="Helical" evidence="8">
    <location>
        <begin position="306"/>
        <end position="323"/>
    </location>
</feature>
<feature type="transmembrane region" description="Helical" evidence="8">
    <location>
        <begin position="39"/>
        <end position="58"/>
    </location>
</feature>
<evidence type="ECO:0000256" key="1">
    <source>
        <dbReference type="ARBA" id="ARBA00004141"/>
    </source>
</evidence>
<gene>
    <name evidence="9" type="ordered locus">Desca_1326</name>
</gene>
<evidence type="ECO:0000256" key="6">
    <source>
        <dbReference type="ARBA" id="ARBA00022989"/>
    </source>
</evidence>
<organism evidence="9 10">
    <name type="scientific">Desulfotomaculum nigrificans (strain DSM 14880 / VKM B-2319 / CO-1-SRB)</name>
    <name type="common">Desulfotomaculum carboxydivorans</name>
    <dbReference type="NCBI Taxonomy" id="868595"/>
    <lineage>
        <taxon>Bacteria</taxon>
        <taxon>Bacillati</taxon>
        <taxon>Bacillota</taxon>
        <taxon>Clostridia</taxon>
        <taxon>Eubacteriales</taxon>
        <taxon>Desulfotomaculaceae</taxon>
        <taxon>Desulfotomaculum</taxon>
    </lineage>
</organism>
<evidence type="ECO:0000256" key="8">
    <source>
        <dbReference type="SAM" id="Phobius"/>
    </source>
</evidence>
<proteinExistence type="inferred from homology"/>
<feature type="transmembrane region" description="Helical" evidence="8">
    <location>
        <begin position="335"/>
        <end position="353"/>
    </location>
</feature>
<comment type="subcellular location">
    <subcellularLocation>
        <location evidence="1">Membrane</location>
        <topology evidence="1">Multi-pass membrane protein</topology>
    </subcellularLocation>
</comment>
<sequence>MIREGKIGFAEGFALLFLSNLARIFLADPAIAIEVGKNMAWALYAIGTVVSLFEFWIIASLMRRHQNVTIVEASEQILGPYLGLLCNLVFAAFFIYEESILMRRYSEAILTAALPDTPISLVLMMPLITGIVACFYGLETMARVARVSVTFVVLGLVILFVSVTRFVDVTNIYPLWSMDAKTILIESVMKYSLVSEGLLAAVIVQTFGGWQYFWRSGITALSLGGVIKLIVALLILLTFGVHVASEELLPFFNLSRLVTFGRFFQRIESVFLLTWAMVGFIKLAVTFYAAVVILARVFRLPDFRPLLWIVSLLCFIVSILPPDLPTAVKLDVARLRTWTLMPTVLLPLLLLVLSKVRKVGEQPEDGT</sequence>
<dbReference type="STRING" id="868595.Desca_1326"/>
<evidence type="ECO:0000256" key="4">
    <source>
        <dbReference type="ARBA" id="ARBA00022544"/>
    </source>
</evidence>
<name>F6B4S3_DESCC</name>
<keyword evidence="6 8" id="KW-1133">Transmembrane helix</keyword>
<dbReference type="GO" id="GO:0009847">
    <property type="term" value="P:spore germination"/>
    <property type="evidence" value="ECO:0007669"/>
    <property type="project" value="InterPro"/>
</dbReference>
<dbReference type="PANTHER" id="PTHR34975">
    <property type="entry name" value="SPORE GERMINATION PROTEIN A2"/>
    <property type="match status" value="1"/>
</dbReference>
<evidence type="ECO:0000313" key="10">
    <source>
        <dbReference type="Proteomes" id="UP000009226"/>
    </source>
</evidence>
<evidence type="ECO:0000256" key="2">
    <source>
        <dbReference type="ARBA" id="ARBA00007998"/>
    </source>
</evidence>
<feature type="transmembrane region" description="Helical" evidence="8">
    <location>
        <begin position="270"/>
        <end position="294"/>
    </location>
</feature>
<reference evidence="9" key="1">
    <citation type="submission" date="2011-05" db="EMBL/GenBank/DDBJ databases">
        <title>Complete sequence of Desulfotomaculum carboxydivorans CO-1-SRB.</title>
        <authorList>
            <consortium name="US DOE Joint Genome Institute"/>
            <person name="Lucas S."/>
            <person name="Han J."/>
            <person name="Lapidus A."/>
            <person name="Cheng J.-F."/>
            <person name="Goodwin L."/>
            <person name="Pitluck S."/>
            <person name="Peters L."/>
            <person name="Mikhailova N."/>
            <person name="Lu M."/>
            <person name="Han C."/>
            <person name="Tapia R."/>
            <person name="Land M."/>
            <person name="Hauser L."/>
            <person name="Kyrpides N."/>
            <person name="Ivanova N."/>
            <person name="Pagani I."/>
            <person name="Stams A."/>
            <person name="Plugge C."/>
            <person name="Muyzer G."/>
            <person name="Kuever J."/>
            <person name="Parshina S."/>
            <person name="Ivanova A."/>
            <person name="Nazina T."/>
            <person name="Woyke T."/>
        </authorList>
    </citation>
    <scope>NUCLEOTIDE SEQUENCE [LARGE SCALE GENOMIC DNA]</scope>
    <source>
        <strain evidence="9">CO-1-SRB</strain>
    </source>
</reference>
<dbReference type="AlphaFoldDB" id="F6B4S3"/>
<evidence type="ECO:0000256" key="7">
    <source>
        <dbReference type="ARBA" id="ARBA00023136"/>
    </source>
</evidence>
<evidence type="ECO:0000313" key="9">
    <source>
        <dbReference type="EMBL" id="AEF94185.1"/>
    </source>
</evidence>
<dbReference type="KEGG" id="dca:Desca_1326"/>
<feature type="transmembrane region" description="Helical" evidence="8">
    <location>
        <begin position="150"/>
        <end position="173"/>
    </location>
</feature>
<keyword evidence="10" id="KW-1185">Reference proteome</keyword>
<feature type="transmembrane region" description="Helical" evidence="8">
    <location>
        <begin position="12"/>
        <end position="33"/>
    </location>
</feature>
<dbReference type="RefSeq" id="WP_013810117.1">
    <property type="nucleotide sequence ID" value="NC_015565.1"/>
</dbReference>
<keyword evidence="3" id="KW-0813">Transport</keyword>
<evidence type="ECO:0000256" key="3">
    <source>
        <dbReference type="ARBA" id="ARBA00022448"/>
    </source>
</evidence>
<dbReference type="eggNOG" id="COG0814">
    <property type="taxonomic scope" value="Bacteria"/>
</dbReference>
<feature type="transmembrane region" description="Helical" evidence="8">
    <location>
        <begin position="226"/>
        <end position="245"/>
    </location>
</feature>
<evidence type="ECO:0000256" key="5">
    <source>
        <dbReference type="ARBA" id="ARBA00022692"/>
    </source>
</evidence>
<dbReference type="PANTHER" id="PTHR34975:SF2">
    <property type="entry name" value="SPORE GERMINATION PROTEIN A2"/>
    <property type="match status" value="1"/>
</dbReference>
<dbReference type="HOGENOM" id="CLU_047547_1_0_9"/>
<keyword evidence="4" id="KW-0309">Germination</keyword>
<comment type="similarity">
    <text evidence="2">Belongs to the amino acid-polyamine-organocation (APC) superfamily. Spore germination protein (SGP) (TC 2.A.3.9) family.</text>
</comment>
<protein>
    <submittedName>
        <fullName evidence="9">Spore germination protein</fullName>
    </submittedName>
</protein>
<feature type="transmembrane region" description="Helical" evidence="8">
    <location>
        <begin position="193"/>
        <end position="214"/>
    </location>
</feature>
<dbReference type="EMBL" id="CP002736">
    <property type="protein sequence ID" value="AEF94185.1"/>
    <property type="molecule type" value="Genomic_DNA"/>
</dbReference>
<keyword evidence="7 8" id="KW-0472">Membrane</keyword>
<feature type="transmembrane region" description="Helical" evidence="8">
    <location>
        <begin position="78"/>
        <end position="96"/>
    </location>
</feature>
<keyword evidence="5 8" id="KW-0812">Transmembrane</keyword>
<dbReference type="InterPro" id="IPR004761">
    <property type="entry name" value="Spore_GerAB"/>
</dbReference>
<accession>F6B4S3</accession>
<feature type="transmembrane region" description="Helical" evidence="8">
    <location>
        <begin position="119"/>
        <end position="138"/>
    </location>
</feature>
<dbReference type="Proteomes" id="UP000009226">
    <property type="component" value="Chromosome"/>
</dbReference>
<dbReference type="GO" id="GO:0016020">
    <property type="term" value="C:membrane"/>
    <property type="evidence" value="ECO:0007669"/>
    <property type="project" value="UniProtKB-SubCell"/>
</dbReference>